<evidence type="ECO:0000256" key="5">
    <source>
        <dbReference type="ARBA" id="ARBA00022552"/>
    </source>
</evidence>
<organism evidence="18 19">
    <name type="scientific">Olpidium bornovanus</name>
    <dbReference type="NCBI Taxonomy" id="278681"/>
    <lineage>
        <taxon>Eukaryota</taxon>
        <taxon>Fungi</taxon>
        <taxon>Fungi incertae sedis</taxon>
        <taxon>Olpidiomycota</taxon>
        <taxon>Olpidiomycotina</taxon>
        <taxon>Olpidiomycetes</taxon>
        <taxon>Olpidiales</taxon>
        <taxon>Olpidiaceae</taxon>
        <taxon>Olpidium</taxon>
    </lineage>
</organism>
<evidence type="ECO:0000313" key="19">
    <source>
        <dbReference type="Proteomes" id="UP000673691"/>
    </source>
</evidence>
<dbReference type="GO" id="GO:0003724">
    <property type="term" value="F:RNA helicase activity"/>
    <property type="evidence" value="ECO:0007669"/>
    <property type="project" value="UniProtKB-EC"/>
</dbReference>
<dbReference type="InterPro" id="IPR001650">
    <property type="entry name" value="Helicase_C-like"/>
</dbReference>
<dbReference type="SMART" id="SM00490">
    <property type="entry name" value="HELICc"/>
    <property type="match status" value="1"/>
</dbReference>
<dbReference type="InterPro" id="IPR027417">
    <property type="entry name" value="P-loop_NTPase"/>
</dbReference>
<evidence type="ECO:0000259" key="17">
    <source>
        <dbReference type="PROSITE" id="PS51195"/>
    </source>
</evidence>
<dbReference type="EC" id="3.6.4.13" evidence="3"/>
<dbReference type="PROSITE" id="PS00039">
    <property type="entry name" value="DEAD_ATP_HELICASE"/>
    <property type="match status" value="1"/>
</dbReference>
<evidence type="ECO:0000256" key="13">
    <source>
        <dbReference type="RuleBase" id="RU000492"/>
    </source>
</evidence>
<sequence>MARLSAVGGRAEDEKAVRKKKSAAVSPDNASMEPAAAESKKRSKKHCSDRRPPEEEDEEEEARKKRRKKEKKKRAAQQDVEGREATEAAKASKKAKSTNSDKSKSRTDGDDAAPGEQPRSELPRLTAEEAQEYFRRNEISVEGGGRLFAPVTEFASAGFTPELLAVCDGFERPTPIQASTWPISMAGLDVVGIAETGSGKTLAFALPGLMRVRRSWRQKNGKEAGEADKGKARGGLSKPSILVVAPTRELAMQTQETCQSAGAVCGLTSVCVYGGVPKDDQRKLLRRGVDIVVATPGRLLDLMEEGACDISQVCYMVLDEADRMLDQGFEVAIRKILGATSPERQTLMFSATWPESIRKLANDFLRNPVRVTIGSEDLPASGNVTQIVEVVAPAVKEKRLLQFLKQYHGTRKNRVLVFALYKKVCHNFRGGEHRRTVVSGCNRFAWSRELEGMLHRQGWKAVAIHGDQSQAQRTQSLAGFKDGSTPLLIATDVAARGLDIPNVEYVINFTFPLTIEDYIHRIGRTGRGGKKGTAHTLFTQHDKAHAGELQNVLRGAGFDIPEELRAFGGTGEWLPETQAAALSRTLA</sequence>
<dbReference type="InterPro" id="IPR011545">
    <property type="entry name" value="DEAD/DEAH_box_helicase_dom"/>
</dbReference>
<evidence type="ECO:0000256" key="1">
    <source>
        <dbReference type="ARBA" id="ARBA00004604"/>
    </source>
</evidence>
<evidence type="ECO:0000256" key="10">
    <source>
        <dbReference type="ARBA" id="ARBA00023242"/>
    </source>
</evidence>
<dbReference type="PROSITE" id="PS51195">
    <property type="entry name" value="Q_MOTIF"/>
    <property type="match status" value="1"/>
</dbReference>
<dbReference type="PROSITE" id="PS51192">
    <property type="entry name" value="HELICASE_ATP_BIND_1"/>
    <property type="match status" value="1"/>
</dbReference>
<keyword evidence="6 13" id="KW-0547">Nucleotide-binding</keyword>
<comment type="caution">
    <text evidence="18">The sequence shown here is derived from an EMBL/GenBank/DDBJ whole genome shotgun (WGS) entry which is preliminary data.</text>
</comment>
<comment type="function">
    <text evidence="11">ATP-dependent RNA helicase required for 60S ribosomal subunit synthesis. Involved in efficient pre-rRNA processing, predominantly at site A3, which is necessary for the normal formation of 25S and 5.8S rRNAs.</text>
</comment>
<feature type="domain" description="Helicase ATP-binding" evidence="15">
    <location>
        <begin position="181"/>
        <end position="371"/>
    </location>
</feature>
<comment type="similarity">
    <text evidence="2">Belongs to the DEAD box helicase family. DDX5/DBP2 subfamily.</text>
</comment>
<evidence type="ECO:0000256" key="9">
    <source>
        <dbReference type="ARBA" id="ARBA00022840"/>
    </source>
</evidence>
<dbReference type="Pfam" id="PF00271">
    <property type="entry name" value="Helicase_C"/>
    <property type="match status" value="1"/>
</dbReference>
<reference evidence="18 19" key="1">
    <citation type="journal article" name="Sci. Rep.">
        <title>Genome-scale phylogenetic analyses confirm Olpidium as the closest living zoosporic fungus to the non-flagellated, terrestrial fungi.</title>
        <authorList>
            <person name="Chang Y."/>
            <person name="Rochon D."/>
            <person name="Sekimoto S."/>
            <person name="Wang Y."/>
            <person name="Chovatia M."/>
            <person name="Sandor L."/>
            <person name="Salamov A."/>
            <person name="Grigoriev I.V."/>
            <person name="Stajich J.E."/>
            <person name="Spatafora J.W."/>
        </authorList>
    </citation>
    <scope>NUCLEOTIDE SEQUENCE [LARGE SCALE GENOMIC DNA]</scope>
    <source>
        <strain evidence="18">S191</strain>
    </source>
</reference>
<evidence type="ECO:0000256" key="7">
    <source>
        <dbReference type="ARBA" id="ARBA00022801"/>
    </source>
</evidence>
<keyword evidence="10" id="KW-0539">Nucleus</keyword>
<feature type="compositionally biased region" description="Basic and acidic residues" evidence="14">
    <location>
        <begin position="99"/>
        <end position="109"/>
    </location>
</feature>
<keyword evidence="19" id="KW-1185">Reference proteome</keyword>
<dbReference type="CDD" id="cd18787">
    <property type="entry name" value="SF2_C_DEAD"/>
    <property type="match status" value="1"/>
</dbReference>
<dbReference type="SUPFAM" id="SSF52540">
    <property type="entry name" value="P-loop containing nucleoside triphosphate hydrolases"/>
    <property type="match status" value="1"/>
</dbReference>
<evidence type="ECO:0000256" key="12">
    <source>
        <dbReference type="PROSITE-ProRule" id="PRU00552"/>
    </source>
</evidence>
<dbReference type="GO" id="GO:0016787">
    <property type="term" value="F:hydrolase activity"/>
    <property type="evidence" value="ECO:0007669"/>
    <property type="project" value="UniProtKB-KW"/>
</dbReference>
<dbReference type="GO" id="GO:0005524">
    <property type="term" value="F:ATP binding"/>
    <property type="evidence" value="ECO:0007669"/>
    <property type="project" value="UniProtKB-KW"/>
</dbReference>
<evidence type="ECO:0000256" key="11">
    <source>
        <dbReference type="ARBA" id="ARBA00037449"/>
    </source>
</evidence>
<evidence type="ECO:0000256" key="14">
    <source>
        <dbReference type="SAM" id="MobiDB-lite"/>
    </source>
</evidence>
<protein>
    <recommendedName>
        <fullName evidence="3">RNA helicase</fullName>
        <ecNumber evidence="3">3.6.4.13</ecNumber>
    </recommendedName>
</protein>
<dbReference type="PANTHER" id="PTHR47958">
    <property type="entry name" value="ATP-DEPENDENT RNA HELICASE DBP3"/>
    <property type="match status" value="1"/>
</dbReference>
<evidence type="ECO:0000313" key="18">
    <source>
        <dbReference type="EMBL" id="KAG5458530.1"/>
    </source>
</evidence>
<evidence type="ECO:0000259" key="15">
    <source>
        <dbReference type="PROSITE" id="PS51192"/>
    </source>
</evidence>
<keyword evidence="7 13" id="KW-0378">Hydrolase</keyword>
<dbReference type="OrthoDB" id="196131at2759"/>
<evidence type="ECO:0000256" key="8">
    <source>
        <dbReference type="ARBA" id="ARBA00022806"/>
    </source>
</evidence>
<keyword evidence="9 13" id="KW-0067">ATP-binding</keyword>
<evidence type="ECO:0000259" key="16">
    <source>
        <dbReference type="PROSITE" id="PS51194"/>
    </source>
</evidence>
<comment type="subcellular location">
    <subcellularLocation>
        <location evidence="1">Nucleus</location>
        <location evidence="1">Nucleolus</location>
    </subcellularLocation>
</comment>
<keyword evidence="8 13" id="KW-0347">Helicase</keyword>
<dbReference type="PROSITE" id="PS51194">
    <property type="entry name" value="HELICASE_CTER"/>
    <property type="match status" value="1"/>
</dbReference>
<name>A0A8H7ZSL2_9FUNG</name>
<dbReference type="Gene3D" id="3.40.50.300">
    <property type="entry name" value="P-loop containing nucleotide triphosphate hydrolases"/>
    <property type="match status" value="2"/>
</dbReference>
<evidence type="ECO:0000256" key="3">
    <source>
        <dbReference type="ARBA" id="ARBA00012552"/>
    </source>
</evidence>
<gene>
    <name evidence="18" type="ORF">BJ554DRAFT_1223</name>
</gene>
<dbReference type="SMART" id="SM00487">
    <property type="entry name" value="DEXDc"/>
    <property type="match status" value="1"/>
</dbReference>
<dbReference type="InterPro" id="IPR000629">
    <property type="entry name" value="RNA-helicase_DEAD-box_CS"/>
</dbReference>
<feature type="compositionally biased region" description="Basic residues" evidence="14">
    <location>
        <begin position="64"/>
        <end position="75"/>
    </location>
</feature>
<feature type="region of interest" description="Disordered" evidence="14">
    <location>
        <begin position="1"/>
        <end position="126"/>
    </location>
</feature>
<dbReference type="InterPro" id="IPR044742">
    <property type="entry name" value="DEAD/DEAH_RhlB"/>
</dbReference>
<evidence type="ECO:0000256" key="2">
    <source>
        <dbReference type="ARBA" id="ARBA00009334"/>
    </source>
</evidence>
<feature type="short sequence motif" description="Q motif" evidence="12">
    <location>
        <begin position="152"/>
        <end position="178"/>
    </location>
</feature>
<dbReference type="EMBL" id="JAEFCI010008335">
    <property type="protein sequence ID" value="KAG5458530.1"/>
    <property type="molecule type" value="Genomic_DNA"/>
</dbReference>
<dbReference type="InterPro" id="IPR014001">
    <property type="entry name" value="Helicase_ATP-bd"/>
</dbReference>
<dbReference type="Proteomes" id="UP000673691">
    <property type="component" value="Unassembled WGS sequence"/>
</dbReference>
<accession>A0A8H7ZSL2</accession>
<feature type="non-terminal residue" evidence="18">
    <location>
        <position position="587"/>
    </location>
</feature>
<dbReference type="InterPro" id="IPR014014">
    <property type="entry name" value="RNA_helicase_DEAD_Q_motif"/>
</dbReference>
<evidence type="ECO:0000256" key="6">
    <source>
        <dbReference type="ARBA" id="ARBA00022741"/>
    </source>
</evidence>
<dbReference type="Pfam" id="PF00270">
    <property type="entry name" value="DEAD"/>
    <property type="match status" value="1"/>
</dbReference>
<keyword evidence="4" id="KW-0690">Ribosome biogenesis</keyword>
<proteinExistence type="inferred from homology"/>
<feature type="domain" description="Helicase C-terminal" evidence="16">
    <location>
        <begin position="399"/>
        <end position="568"/>
    </location>
</feature>
<keyword evidence="5" id="KW-0698">rRNA processing</keyword>
<dbReference type="AlphaFoldDB" id="A0A8H7ZSL2"/>
<dbReference type="CDD" id="cd00268">
    <property type="entry name" value="DEADc"/>
    <property type="match status" value="1"/>
</dbReference>
<dbReference type="GO" id="GO:0003676">
    <property type="term" value="F:nucleic acid binding"/>
    <property type="evidence" value="ECO:0007669"/>
    <property type="project" value="InterPro"/>
</dbReference>
<evidence type="ECO:0000256" key="4">
    <source>
        <dbReference type="ARBA" id="ARBA00022517"/>
    </source>
</evidence>
<feature type="domain" description="DEAD-box RNA helicase Q" evidence="17">
    <location>
        <begin position="152"/>
        <end position="178"/>
    </location>
</feature>